<comment type="subunit">
    <text evidence="3">Homodimer.</text>
</comment>
<keyword evidence="5" id="KW-0678">Repressor</keyword>
<evidence type="ECO:0000256" key="4">
    <source>
        <dbReference type="ARBA" id="ARBA00022490"/>
    </source>
</evidence>
<reference evidence="13" key="1">
    <citation type="submission" date="2023-03" db="EMBL/GenBank/DDBJ databases">
        <authorList>
            <person name="Steffen K."/>
            <person name="Cardenas P."/>
        </authorList>
    </citation>
    <scope>NUCLEOTIDE SEQUENCE</scope>
</reference>
<evidence type="ECO:0000256" key="9">
    <source>
        <dbReference type="ARBA" id="ARBA00023163"/>
    </source>
</evidence>
<dbReference type="Gene3D" id="2.30.30.90">
    <property type="match status" value="1"/>
</dbReference>
<keyword evidence="6" id="KW-0805">Transcription regulation</keyword>
<dbReference type="Pfam" id="PF01325">
    <property type="entry name" value="Fe_dep_repress"/>
    <property type="match status" value="1"/>
</dbReference>
<dbReference type="InterPro" id="IPR036421">
    <property type="entry name" value="Fe_dep_repressor_sf"/>
</dbReference>
<comment type="subcellular location">
    <subcellularLocation>
        <location evidence="1">Cytoplasm</location>
    </subcellularLocation>
</comment>
<dbReference type="InterPro" id="IPR036388">
    <property type="entry name" value="WH-like_DNA-bd_sf"/>
</dbReference>
<dbReference type="EMBL" id="CASHTH010003026">
    <property type="protein sequence ID" value="CAI8039186.1"/>
    <property type="molecule type" value="Genomic_DNA"/>
</dbReference>
<keyword evidence="8" id="KW-0010">Activator</keyword>
<dbReference type="InterPro" id="IPR007167">
    <property type="entry name" value="Fe-transptr_FeoA-like"/>
</dbReference>
<keyword evidence="4" id="KW-0963">Cytoplasm</keyword>
<comment type="similarity">
    <text evidence="2">Belongs to the DtxR/MntR family.</text>
</comment>
<dbReference type="InterPro" id="IPR022689">
    <property type="entry name" value="Iron_dep_repressor"/>
</dbReference>
<gene>
    <name evidence="13" type="ORF">GBAR_LOCUS21779</name>
</gene>
<protein>
    <recommendedName>
        <fullName evidence="11">Manganese transport regulator</fullName>
    </recommendedName>
</protein>
<dbReference type="GO" id="GO:0045892">
    <property type="term" value="P:negative regulation of DNA-templated transcription"/>
    <property type="evidence" value="ECO:0007669"/>
    <property type="project" value="TreeGrafter"/>
</dbReference>
<dbReference type="PANTHER" id="PTHR33238:SF11">
    <property type="entry name" value="TRANSCRIPTIONAL REGULATOR MNTR"/>
    <property type="match status" value="1"/>
</dbReference>
<evidence type="ECO:0000256" key="11">
    <source>
        <dbReference type="ARBA" id="ARBA00032593"/>
    </source>
</evidence>
<evidence type="ECO:0000256" key="8">
    <source>
        <dbReference type="ARBA" id="ARBA00023159"/>
    </source>
</evidence>
<proteinExistence type="inferred from homology"/>
<evidence type="ECO:0000313" key="13">
    <source>
        <dbReference type="EMBL" id="CAI8039186.1"/>
    </source>
</evidence>
<dbReference type="PROSITE" id="PS50944">
    <property type="entry name" value="HTH_DTXR"/>
    <property type="match status" value="1"/>
</dbReference>
<dbReference type="SMART" id="SM00899">
    <property type="entry name" value="FeoA"/>
    <property type="match status" value="1"/>
</dbReference>
<keyword evidence="10" id="KW-0464">Manganese</keyword>
<dbReference type="Gene3D" id="1.10.10.10">
    <property type="entry name" value="Winged helix-like DNA-binding domain superfamily/Winged helix DNA-binding domain"/>
    <property type="match status" value="1"/>
</dbReference>
<dbReference type="FunFam" id="1.10.60.10:FF:000004">
    <property type="entry name" value="DtxR family transcriptional regulator"/>
    <property type="match status" value="1"/>
</dbReference>
<dbReference type="Proteomes" id="UP001174909">
    <property type="component" value="Unassembled WGS sequence"/>
</dbReference>
<dbReference type="SUPFAM" id="SSF46785">
    <property type="entry name" value="Winged helix' DNA-binding domain"/>
    <property type="match status" value="1"/>
</dbReference>
<dbReference type="GO" id="GO:0003677">
    <property type="term" value="F:DNA binding"/>
    <property type="evidence" value="ECO:0007669"/>
    <property type="project" value="UniProtKB-KW"/>
</dbReference>
<dbReference type="GO" id="GO:0046983">
    <property type="term" value="F:protein dimerization activity"/>
    <property type="evidence" value="ECO:0007669"/>
    <property type="project" value="InterPro"/>
</dbReference>
<evidence type="ECO:0000256" key="3">
    <source>
        <dbReference type="ARBA" id="ARBA00011738"/>
    </source>
</evidence>
<feature type="domain" description="HTH dtxR-type" evidence="12">
    <location>
        <begin position="1"/>
        <end position="69"/>
    </location>
</feature>
<keyword evidence="9" id="KW-0804">Transcription</keyword>
<dbReference type="InterPro" id="IPR001367">
    <property type="entry name" value="Fe_dep_repressor"/>
</dbReference>
<dbReference type="AlphaFoldDB" id="A0AA35T2J5"/>
<evidence type="ECO:0000256" key="2">
    <source>
        <dbReference type="ARBA" id="ARBA00007871"/>
    </source>
</evidence>
<dbReference type="GO" id="GO:0003700">
    <property type="term" value="F:DNA-binding transcription factor activity"/>
    <property type="evidence" value="ECO:0007669"/>
    <property type="project" value="InterPro"/>
</dbReference>
<dbReference type="SMART" id="SM00529">
    <property type="entry name" value="HTH_DTXR"/>
    <property type="match status" value="1"/>
</dbReference>
<dbReference type="GO" id="GO:0005737">
    <property type="term" value="C:cytoplasm"/>
    <property type="evidence" value="ECO:0007669"/>
    <property type="project" value="UniProtKB-SubCell"/>
</dbReference>
<accession>A0AA35T2J5</accession>
<evidence type="ECO:0000256" key="1">
    <source>
        <dbReference type="ARBA" id="ARBA00004496"/>
    </source>
</evidence>
<dbReference type="InterPro" id="IPR022687">
    <property type="entry name" value="HTH_DTXR"/>
</dbReference>
<evidence type="ECO:0000256" key="10">
    <source>
        <dbReference type="ARBA" id="ARBA00023211"/>
    </source>
</evidence>
<evidence type="ECO:0000256" key="5">
    <source>
        <dbReference type="ARBA" id="ARBA00022491"/>
    </source>
</evidence>
<keyword evidence="7" id="KW-0238">DNA-binding</keyword>
<dbReference type="PANTHER" id="PTHR33238">
    <property type="entry name" value="IRON (METAL) DEPENDENT REPRESSOR, DTXR FAMILY"/>
    <property type="match status" value="1"/>
</dbReference>
<dbReference type="Pfam" id="PF02742">
    <property type="entry name" value="Fe_dep_repr_C"/>
    <property type="match status" value="1"/>
</dbReference>
<comment type="caution">
    <text evidence="13">The sequence shown here is derived from an EMBL/GenBank/DDBJ whole genome shotgun (WGS) entry which is preliminary data.</text>
</comment>
<evidence type="ECO:0000256" key="6">
    <source>
        <dbReference type="ARBA" id="ARBA00023015"/>
    </source>
</evidence>
<name>A0AA35T2J5_GEOBA</name>
<dbReference type="InterPro" id="IPR050536">
    <property type="entry name" value="DtxR_MntR_Metal-Reg"/>
</dbReference>
<dbReference type="Gene3D" id="1.10.60.10">
    <property type="entry name" value="Iron dependent repressor, metal binding and dimerisation domain"/>
    <property type="match status" value="1"/>
</dbReference>
<evidence type="ECO:0000313" key="14">
    <source>
        <dbReference type="Proteomes" id="UP001174909"/>
    </source>
</evidence>
<organism evidence="13 14">
    <name type="scientific">Geodia barretti</name>
    <name type="common">Barrett's horny sponge</name>
    <dbReference type="NCBI Taxonomy" id="519541"/>
    <lineage>
        <taxon>Eukaryota</taxon>
        <taxon>Metazoa</taxon>
        <taxon>Porifera</taxon>
        <taxon>Demospongiae</taxon>
        <taxon>Heteroscleromorpha</taxon>
        <taxon>Tetractinellida</taxon>
        <taxon>Astrophorina</taxon>
        <taxon>Geodiidae</taxon>
        <taxon>Geodia</taxon>
    </lineage>
</organism>
<dbReference type="Pfam" id="PF04023">
    <property type="entry name" value="FeoA"/>
    <property type="match status" value="1"/>
</dbReference>
<dbReference type="InterPro" id="IPR036390">
    <property type="entry name" value="WH_DNA-bd_sf"/>
</dbReference>
<keyword evidence="14" id="KW-1185">Reference proteome</keyword>
<evidence type="ECO:0000256" key="7">
    <source>
        <dbReference type="ARBA" id="ARBA00023125"/>
    </source>
</evidence>
<dbReference type="GO" id="GO:0046914">
    <property type="term" value="F:transition metal ion binding"/>
    <property type="evidence" value="ECO:0007669"/>
    <property type="project" value="InterPro"/>
</dbReference>
<evidence type="ECO:0000259" key="12">
    <source>
        <dbReference type="PROSITE" id="PS50944"/>
    </source>
</evidence>
<dbReference type="SUPFAM" id="SSF47979">
    <property type="entry name" value="Iron-dependent repressor protein, dimerization domain"/>
    <property type="match status" value="1"/>
</dbReference>
<dbReference type="InterPro" id="IPR038157">
    <property type="entry name" value="FeoA_core_dom"/>
</dbReference>
<sequence>MPLPSSTVENYLKTIYKAQSAQRDRARLVPMGHLAQALGVVPGTATTMIKALAESGLVDYEPYAGVRLTPSGEKLAALVLRRHRLMELFLVKVLGMSWAEVHDEAERLEHAASDKLIDRIDTMLGRPATDPHGDPIPDSSGSVVTRDYPTLLTCPLGDRVVLTRVTDQDATFLRFLEGNSLKPGQALRVETRDDAADQVVVRGKSNRQITIGMRAAAKLQVAPAKPEG</sequence>